<evidence type="ECO:0000256" key="1">
    <source>
        <dbReference type="SAM" id="SignalP"/>
    </source>
</evidence>
<dbReference type="EMBL" id="KZ806224">
    <property type="protein sequence ID" value="PVH90563.1"/>
    <property type="molecule type" value="Genomic_DNA"/>
</dbReference>
<dbReference type="Proteomes" id="UP000244855">
    <property type="component" value="Unassembled WGS sequence"/>
</dbReference>
<dbReference type="STRING" id="97972.A0A2V1CZD2"/>
<gene>
    <name evidence="3" type="ORF">DM02DRAFT_577818</name>
</gene>
<proteinExistence type="predicted"/>
<organism evidence="3 4">
    <name type="scientific">Periconia macrospinosa</name>
    <dbReference type="NCBI Taxonomy" id="97972"/>
    <lineage>
        <taxon>Eukaryota</taxon>
        <taxon>Fungi</taxon>
        <taxon>Dikarya</taxon>
        <taxon>Ascomycota</taxon>
        <taxon>Pezizomycotina</taxon>
        <taxon>Dothideomycetes</taxon>
        <taxon>Pleosporomycetidae</taxon>
        <taxon>Pleosporales</taxon>
        <taxon>Massarineae</taxon>
        <taxon>Periconiaceae</taxon>
        <taxon>Periconia</taxon>
    </lineage>
</organism>
<dbReference type="AlphaFoldDB" id="A0A2V1CZD2"/>
<dbReference type="InterPro" id="IPR055915">
    <property type="entry name" value="DUF7492"/>
</dbReference>
<feature type="non-terminal residue" evidence="3">
    <location>
        <position position="270"/>
    </location>
</feature>
<evidence type="ECO:0000313" key="3">
    <source>
        <dbReference type="EMBL" id="PVH90563.1"/>
    </source>
</evidence>
<keyword evidence="1" id="KW-0732">Signal</keyword>
<dbReference type="OrthoDB" id="64281at2759"/>
<accession>A0A2V1CZD2</accession>
<evidence type="ECO:0000313" key="4">
    <source>
        <dbReference type="Proteomes" id="UP000244855"/>
    </source>
</evidence>
<feature type="chain" id="PRO_5016025340" description="DUF7492 domain-containing protein" evidence="1">
    <location>
        <begin position="25"/>
        <end position="270"/>
    </location>
</feature>
<reference evidence="3 4" key="1">
    <citation type="journal article" date="2018" name="Sci. Rep.">
        <title>Comparative genomics provides insights into the lifestyle and reveals functional heterogeneity of dark septate endophytic fungi.</title>
        <authorList>
            <person name="Knapp D.G."/>
            <person name="Nemeth J.B."/>
            <person name="Barry K."/>
            <person name="Hainaut M."/>
            <person name="Henrissat B."/>
            <person name="Johnson J."/>
            <person name="Kuo A."/>
            <person name="Lim J.H.P."/>
            <person name="Lipzen A."/>
            <person name="Nolan M."/>
            <person name="Ohm R.A."/>
            <person name="Tamas L."/>
            <person name="Grigoriev I.V."/>
            <person name="Spatafora J.W."/>
            <person name="Nagy L.G."/>
            <person name="Kovacs G.M."/>
        </authorList>
    </citation>
    <scope>NUCLEOTIDE SEQUENCE [LARGE SCALE GENOMIC DNA]</scope>
    <source>
        <strain evidence="3 4">DSE2036</strain>
    </source>
</reference>
<evidence type="ECO:0000259" key="2">
    <source>
        <dbReference type="Pfam" id="PF24320"/>
    </source>
</evidence>
<protein>
    <recommendedName>
        <fullName evidence="2">DUF7492 domain-containing protein</fullName>
    </recommendedName>
</protein>
<name>A0A2V1CZD2_9PLEO</name>
<sequence>MSRMTMSLQRLTVGVLFTLSHVWAHSWVEQLSVVAPNASYVGEYGYPRAFRDKGGPGFDQNANLWTVPPLENQPPFLRPDDLLCHPSQRSSTPLPDFPRLQASPGGILALRYAENGHSTIPGGGKGLPGKPERGGTVFVFGTSAGREDETLSNALQWTADGRGGDGRGTLLTAQDFDDGRCYQLGNGAALANLRRERFPNPIPGQPGTDHELLCETDVKLPDSVAVGRPFTLYWVWQWPTAPGQDPNFPRGKDEYYVSCMDVDIVQEVAS</sequence>
<keyword evidence="4" id="KW-1185">Reference proteome</keyword>
<feature type="domain" description="DUF7492" evidence="2">
    <location>
        <begin position="23"/>
        <end position="268"/>
    </location>
</feature>
<feature type="signal peptide" evidence="1">
    <location>
        <begin position="1"/>
        <end position="24"/>
    </location>
</feature>
<dbReference type="Pfam" id="PF24320">
    <property type="entry name" value="DUF7492"/>
    <property type="match status" value="1"/>
</dbReference>